<reference evidence="1" key="1">
    <citation type="submission" date="2020-03" db="EMBL/GenBank/DDBJ databases">
        <title>The deep terrestrial virosphere.</title>
        <authorList>
            <person name="Holmfeldt K."/>
            <person name="Nilsson E."/>
            <person name="Simone D."/>
            <person name="Lopez-Fernandez M."/>
            <person name="Wu X."/>
            <person name="de Brujin I."/>
            <person name="Lundin D."/>
            <person name="Andersson A."/>
            <person name="Bertilsson S."/>
            <person name="Dopson M."/>
        </authorList>
    </citation>
    <scope>NUCLEOTIDE SEQUENCE</scope>
    <source>
        <strain evidence="1">MM171A01436</strain>
        <strain evidence="2">MM171B00778</strain>
    </source>
</reference>
<dbReference type="EMBL" id="MT143840">
    <property type="protein sequence ID" value="QJB03339.1"/>
    <property type="molecule type" value="Genomic_DNA"/>
</dbReference>
<sequence>MALTLQDDMDNIFLDAGFEETIIYTPSGGTAKSISAIVYRQGAKESSSNRRLSNAQNRTYDIEIDISTDVTNGIANVTTREDKVALKREIGDSTNTTFLVKGIIQDDEGAKRLGIG</sequence>
<name>A0A6M3LZJ6_9ZZZZ</name>
<evidence type="ECO:0008006" key="3">
    <source>
        <dbReference type="Google" id="ProtNLM"/>
    </source>
</evidence>
<accession>A0A6M3LZJ6</accession>
<protein>
    <recommendedName>
        <fullName evidence="3">Tail protein</fullName>
    </recommendedName>
</protein>
<organism evidence="1">
    <name type="scientific">viral metagenome</name>
    <dbReference type="NCBI Taxonomy" id="1070528"/>
    <lineage>
        <taxon>unclassified sequences</taxon>
        <taxon>metagenomes</taxon>
        <taxon>organismal metagenomes</taxon>
    </lineage>
</organism>
<dbReference type="EMBL" id="MT143619">
    <property type="protein sequence ID" value="QJA98952.1"/>
    <property type="molecule type" value="Genomic_DNA"/>
</dbReference>
<evidence type="ECO:0000313" key="1">
    <source>
        <dbReference type="EMBL" id="QJA98952.1"/>
    </source>
</evidence>
<proteinExistence type="predicted"/>
<evidence type="ECO:0000313" key="2">
    <source>
        <dbReference type="EMBL" id="QJB03339.1"/>
    </source>
</evidence>
<dbReference type="AlphaFoldDB" id="A0A6M3LZJ6"/>
<gene>
    <name evidence="1" type="ORF">MM171A01436_0009</name>
    <name evidence="2" type="ORF">MM171B00778_0006</name>
</gene>